<dbReference type="EMBL" id="LHYE01000046">
    <property type="protein sequence ID" value="KXB06398.1"/>
    <property type="molecule type" value="Genomic_DNA"/>
</dbReference>
<accession>A0A133VIX5</accession>
<evidence type="ECO:0008006" key="4">
    <source>
        <dbReference type="Google" id="ProtNLM"/>
    </source>
</evidence>
<evidence type="ECO:0000256" key="1">
    <source>
        <dbReference type="ARBA" id="ARBA00023125"/>
    </source>
</evidence>
<keyword evidence="1" id="KW-0238">DNA-binding</keyword>
<dbReference type="NCBIfam" id="TIGR01766">
    <property type="entry name" value="IS200/IS605 family accessory protein TnpB-like domain"/>
    <property type="match status" value="1"/>
</dbReference>
<keyword evidence="3" id="KW-1185">Reference proteome</keyword>
<dbReference type="Proteomes" id="UP000070263">
    <property type="component" value="Unassembled WGS sequence"/>
</dbReference>
<dbReference type="AlphaFoldDB" id="A0A133VIX5"/>
<proteinExistence type="predicted"/>
<dbReference type="GO" id="GO:0003677">
    <property type="term" value="F:DNA binding"/>
    <property type="evidence" value="ECO:0007669"/>
    <property type="project" value="UniProtKB-KW"/>
</dbReference>
<organism evidence="2 3">
    <name type="scientific">candidate division MSBL1 archaeon SCGC-AAA382A20</name>
    <dbReference type="NCBI Taxonomy" id="1698280"/>
    <lineage>
        <taxon>Archaea</taxon>
        <taxon>Methanobacteriati</taxon>
        <taxon>Methanobacteriota</taxon>
        <taxon>candidate division MSBL1</taxon>
    </lineage>
</organism>
<evidence type="ECO:0000313" key="2">
    <source>
        <dbReference type="EMBL" id="KXB06398.1"/>
    </source>
</evidence>
<sequence>MRNNQLYSRGDKSKGGNLNLRFVEKGNRTYLRVNTGDRKWIYVPAYLPSEIESRILEGKEAYGVRILRKNENYELRVSFEEKYEVETGFEKGAVGVDFNHKTIDLAVTNGQGQLKDEKTINCAPLTDARKEKREWLIGNLAKKVVNHAKYWNRGIVVEKLEDLCRENSNQHEFSHKKFLEAVKRRAEREGVKVREINPAYTSIIGKHKYVSYYHITIHQAAALVVARRGQGFSEHLHGLKTPLFEAMEAGGEGVCARSPGALMEPVEIDEGPTLPQRDGLHVPGPIL</sequence>
<reference evidence="2 3" key="1">
    <citation type="journal article" date="2016" name="Sci. Rep.">
        <title>Metabolic traits of an uncultured archaeal lineage -MSBL1- from brine pools of the Red Sea.</title>
        <authorList>
            <person name="Mwirichia R."/>
            <person name="Alam I."/>
            <person name="Rashid M."/>
            <person name="Vinu M."/>
            <person name="Ba-Alawi W."/>
            <person name="Anthony Kamau A."/>
            <person name="Kamanda Ngugi D."/>
            <person name="Goker M."/>
            <person name="Klenk H.P."/>
            <person name="Bajic V."/>
            <person name="Stingl U."/>
        </authorList>
    </citation>
    <scope>NUCLEOTIDE SEQUENCE [LARGE SCALE GENOMIC DNA]</scope>
    <source>
        <strain evidence="2">SCGC-AAA382A20</strain>
    </source>
</reference>
<comment type="caution">
    <text evidence="2">The sequence shown here is derived from an EMBL/GenBank/DDBJ whole genome shotgun (WGS) entry which is preliminary data.</text>
</comment>
<protein>
    <recommendedName>
        <fullName evidence="4">Transposase</fullName>
    </recommendedName>
</protein>
<dbReference type="InterPro" id="IPR010095">
    <property type="entry name" value="Cas12f1-like_TNB"/>
</dbReference>
<gene>
    <name evidence="2" type="ORF">AKJ51_03755</name>
</gene>
<evidence type="ECO:0000313" key="3">
    <source>
        <dbReference type="Proteomes" id="UP000070263"/>
    </source>
</evidence>
<name>A0A133VIX5_9EURY</name>